<dbReference type="PANTHER" id="PTHR33164:SF95">
    <property type="entry name" value="TRANSCRIPTIONAL REGULATOR"/>
    <property type="match status" value="1"/>
</dbReference>
<dbReference type="AlphaFoldDB" id="A0A4Q2RCB6"/>
<dbReference type="InterPro" id="IPR039422">
    <property type="entry name" value="MarR/SlyA-like"/>
</dbReference>
<dbReference type="PROSITE" id="PS50995">
    <property type="entry name" value="HTH_MARR_2"/>
    <property type="match status" value="1"/>
</dbReference>
<dbReference type="Proteomes" id="UP000289411">
    <property type="component" value="Unassembled WGS sequence"/>
</dbReference>
<keyword evidence="3" id="KW-1185">Reference proteome</keyword>
<evidence type="ECO:0000259" key="1">
    <source>
        <dbReference type="PROSITE" id="PS50995"/>
    </source>
</evidence>
<dbReference type="RefSeq" id="WP_129220963.1">
    <property type="nucleotide sequence ID" value="NZ_QYBC01000018.1"/>
</dbReference>
<gene>
    <name evidence="2" type="ORF">D3272_19885</name>
</gene>
<organism evidence="2 3">
    <name type="scientific">Lichenibacterium ramalinae</name>
    <dbReference type="NCBI Taxonomy" id="2316527"/>
    <lineage>
        <taxon>Bacteria</taxon>
        <taxon>Pseudomonadati</taxon>
        <taxon>Pseudomonadota</taxon>
        <taxon>Alphaproteobacteria</taxon>
        <taxon>Hyphomicrobiales</taxon>
        <taxon>Lichenihabitantaceae</taxon>
        <taxon>Lichenibacterium</taxon>
    </lineage>
</organism>
<reference evidence="2 3" key="1">
    <citation type="submission" date="2018-09" db="EMBL/GenBank/DDBJ databases">
        <authorList>
            <person name="Grouzdev D.S."/>
            <person name="Krutkina M.S."/>
        </authorList>
    </citation>
    <scope>NUCLEOTIDE SEQUENCE [LARGE SCALE GENOMIC DNA]</scope>
    <source>
        <strain evidence="2 3">RmlP001</strain>
    </source>
</reference>
<dbReference type="PANTHER" id="PTHR33164">
    <property type="entry name" value="TRANSCRIPTIONAL REGULATOR, MARR FAMILY"/>
    <property type="match status" value="1"/>
</dbReference>
<comment type="caution">
    <text evidence="2">The sequence shown here is derived from an EMBL/GenBank/DDBJ whole genome shotgun (WGS) entry which is preliminary data.</text>
</comment>
<dbReference type="Gene3D" id="1.10.10.10">
    <property type="entry name" value="Winged helix-like DNA-binding domain superfamily/Winged helix DNA-binding domain"/>
    <property type="match status" value="1"/>
</dbReference>
<dbReference type="PRINTS" id="PR00598">
    <property type="entry name" value="HTHMARR"/>
</dbReference>
<dbReference type="SUPFAM" id="SSF46785">
    <property type="entry name" value="Winged helix' DNA-binding domain"/>
    <property type="match status" value="1"/>
</dbReference>
<dbReference type="EMBL" id="QYBC01000018">
    <property type="protein sequence ID" value="RYB02664.1"/>
    <property type="molecule type" value="Genomic_DNA"/>
</dbReference>
<evidence type="ECO:0000313" key="3">
    <source>
        <dbReference type="Proteomes" id="UP000289411"/>
    </source>
</evidence>
<name>A0A4Q2RCB6_9HYPH</name>
<dbReference type="InterPro" id="IPR036388">
    <property type="entry name" value="WH-like_DNA-bd_sf"/>
</dbReference>
<sequence length="147" mass="15919">MKRDSAGDGSTVDYRLDEQIGFVLRQVVQRHAGIFAAGMDSEITSTQWAALAKLHERGPLSQNLLGRMIAMDAATVKGVIDRLTARGLTATRPDPVDRRRHLVALTQGGEALVLRLLPRAIRITEDTLAPLDGAERVALAGLLARLC</sequence>
<feature type="domain" description="HTH marR-type" evidence="1">
    <location>
        <begin position="17"/>
        <end position="147"/>
    </location>
</feature>
<reference evidence="2 3" key="2">
    <citation type="submission" date="2019-02" db="EMBL/GenBank/DDBJ databases">
        <title>'Lichenibacterium ramalinii' gen. nov. sp. nov., 'Lichenibacterium minor' gen. nov. sp. nov.</title>
        <authorList>
            <person name="Pankratov T."/>
        </authorList>
    </citation>
    <scope>NUCLEOTIDE SEQUENCE [LARGE SCALE GENOMIC DNA]</scope>
    <source>
        <strain evidence="2 3">RmlP001</strain>
    </source>
</reference>
<dbReference type="InterPro" id="IPR036390">
    <property type="entry name" value="WH_DNA-bd_sf"/>
</dbReference>
<dbReference type="GO" id="GO:0006950">
    <property type="term" value="P:response to stress"/>
    <property type="evidence" value="ECO:0007669"/>
    <property type="project" value="TreeGrafter"/>
</dbReference>
<dbReference type="SMART" id="SM00347">
    <property type="entry name" value="HTH_MARR"/>
    <property type="match status" value="1"/>
</dbReference>
<dbReference type="Pfam" id="PF01047">
    <property type="entry name" value="MarR"/>
    <property type="match status" value="1"/>
</dbReference>
<dbReference type="InterPro" id="IPR000835">
    <property type="entry name" value="HTH_MarR-typ"/>
</dbReference>
<proteinExistence type="predicted"/>
<dbReference type="GO" id="GO:0003700">
    <property type="term" value="F:DNA-binding transcription factor activity"/>
    <property type="evidence" value="ECO:0007669"/>
    <property type="project" value="InterPro"/>
</dbReference>
<dbReference type="OrthoDB" id="9814496at2"/>
<protein>
    <submittedName>
        <fullName evidence="2">MarR family transcriptional regulator</fullName>
    </submittedName>
</protein>
<accession>A0A4Q2RCB6</accession>
<evidence type="ECO:0000313" key="2">
    <source>
        <dbReference type="EMBL" id="RYB02664.1"/>
    </source>
</evidence>